<feature type="region of interest" description="Disordered" evidence="1">
    <location>
        <begin position="1"/>
        <end position="43"/>
    </location>
</feature>
<feature type="compositionally biased region" description="Low complexity" evidence="1">
    <location>
        <begin position="29"/>
        <end position="38"/>
    </location>
</feature>
<reference evidence="2" key="1">
    <citation type="submission" date="2020-02" db="EMBL/GenBank/DDBJ databases">
        <authorList>
            <person name="Meier V. D."/>
        </authorList>
    </citation>
    <scope>NUCLEOTIDE SEQUENCE</scope>
    <source>
        <strain evidence="2">AVDCRST_MAG77</strain>
    </source>
</reference>
<name>A0A6J4KJ09_9CHLR</name>
<feature type="non-terminal residue" evidence="2">
    <location>
        <position position="292"/>
    </location>
</feature>
<feature type="region of interest" description="Disordered" evidence="1">
    <location>
        <begin position="203"/>
        <end position="292"/>
    </location>
</feature>
<protein>
    <submittedName>
        <fullName evidence="2">Uncharacterized protein</fullName>
    </submittedName>
</protein>
<accession>A0A6J4KJ09</accession>
<feature type="compositionally biased region" description="Low complexity" evidence="1">
    <location>
        <begin position="238"/>
        <end position="263"/>
    </location>
</feature>
<evidence type="ECO:0000313" key="2">
    <source>
        <dbReference type="EMBL" id="CAA9307000.1"/>
    </source>
</evidence>
<proteinExistence type="predicted"/>
<sequence>CNRSIQSPPATSPSPWLRTALPSSKPHRSTATASSSSAKCVPAPSGAWRWSVRAPRPLSSTASPPAGATELRSTAMAVCSSATWAPRVSGSSHPMGTPRCSSTAPKTARACAVQTTASPIATASSISPTRSAPRSMTRWDRSAARSRMVGWSVWIAASPSPTVLPSPLPKTPWSSTHAAASSTATLSRLTVVLVRAKPLATCRTKAGAETAWRSPPMAASSSRTSAPAPWMSFPQRDSSWSASPPEAPASPTAPSAATRSTAPSPRPTPRPPTAPSTAWTWVPAATPYSGTD</sequence>
<feature type="compositionally biased region" description="Low complexity" evidence="1">
    <location>
        <begin position="275"/>
        <end position="292"/>
    </location>
</feature>
<feature type="compositionally biased region" description="Pro residues" evidence="1">
    <location>
        <begin position="264"/>
        <end position="274"/>
    </location>
</feature>
<dbReference type="EMBL" id="CADCTC010000322">
    <property type="protein sequence ID" value="CAA9307000.1"/>
    <property type="molecule type" value="Genomic_DNA"/>
</dbReference>
<organism evidence="2">
    <name type="scientific">uncultured Chloroflexota bacterium</name>
    <dbReference type="NCBI Taxonomy" id="166587"/>
    <lineage>
        <taxon>Bacteria</taxon>
        <taxon>Bacillati</taxon>
        <taxon>Chloroflexota</taxon>
        <taxon>environmental samples</taxon>
    </lineage>
</organism>
<gene>
    <name evidence="2" type="ORF">AVDCRST_MAG77-6157</name>
</gene>
<dbReference type="AlphaFoldDB" id="A0A6J4KJ09"/>
<feature type="compositionally biased region" description="Low complexity" evidence="1">
    <location>
        <begin position="211"/>
        <end position="230"/>
    </location>
</feature>
<evidence type="ECO:0000256" key="1">
    <source>
        <dbReference type="SAM" id="MobiDB-lite"/>
    </source>
</evidence>
<feature type="non-terminal residue" evidence="2">
    <location>
        <position position="1"/>
    </location>
</feature>